<keyword evidence="6" id="KW-0472">Membrane</keyword>
<evidence type="ECO:0000256" key="1">
    <source>
        <dbReference type="ARBA" id="ARBA00022679"/>
    </source>
</evidence>
<evidence type="ECO:0000256" key="5">
    <source>
        <dbReference type="SAM" id="MobiDB-lite"/>
    </source>
</evidence>
<dbReference type="GO" id="GO:0009229">
    <property type="term" value="P:thiamine diphosphate biosynthetic process"/>
    <property type="evidence" value="ECO:0007669"/>
    <property type="project" value="InterPro"/>
</dbReference>
<reference evidence="8 9" key="1">
    <citation type="submission" date="2017-01" db="EMBL/GenBank/DDBJ databases">
        <authorList>
            <person name="Varghese N."/>
            <person name="Submissions S."/>
        </authorList>
    </citation>
    <scope>NUCLEOTIDE SEQUENCE [LARGE SCALE GENOMIC DNA]</scope>
    <source>
        <strain evidence="8 9">DSM 44280</strain>
    </source>
</reference>
<dbReference type="AlphaFoldDB" id="A0A9X8WJ80"/>
<keyword evidence="6" id="KW-1133">Transmembrane helix</keyword>
<evidence type="ECO:0000313" key="8">
    <source>
        <dbReference type="EMBL" id="SIQ68147.1"/>
    </source>
</evidence>
<evidence type="ECO:0000256" key="4">
    <source>
        <dbReference type="ARBA" id="ARBA00022840"/>
    </source>
</evidence>
<dbReference type="InterPro" id="IPR047795">
    <property type="entry name" value="Put_SteA-like"/>
</dbReference>
<dbReference type="NCBIfam" id="NF040608">
    <property type="entry name" value="division_SteA"/>
    <property type="match status" value="1"/>
</dbReference>
<dbReference type="GO" id="GO:0016301">
    <property type="term" value="F:kinase activity"/>
    <property type="evidence" value="ECO:0007669"/>
    <property type="project" value="UniProtKB-KW"/>
</dbReference>
<evidence type="ECO:0000256" key="3">
    <source>
        <dbReference type="ARBA" id="ARBA00022777"/>
    </source>
</evidence>
<feature type="domain" description="SteA-like C-terminal" evidence="7">
    <location>
        <begin position="350"/>
        <end position="401"/>
    </location>
</feature>
<keyword evidence="1" id="KW-0808">Transferase</keyword>
<sequence length="413" mass="43408">MVRMTVAPSAQEPTKEPPASELRGTLRDCTPQGKGLGKLSEGDIVFVDAPDMQRRLAEQIIARRPAAVVNLAPYSTGTLPTFGPHLLLDAGVPLFEAAGTDLRGKIRDGKKATVSPTGQITVGRKAAGQAQPVTRTEVDATFSQAQRGLVENMEAYFGNTIEFIHSEAALLIDGVGAPELGDIMTERKVLVVSPAPDTRQRMEELKNFMQEYTPVVIGVGAAADTLASMGYAPDIIVGDPKNVASENLRSDAKVILPAEPDGYAPGLERIQDLGVGAMTFPAATDSPTDLAILLATFHDAEMIVTVGQPVELDRIFADSATTAGTPATEPAALLARLKAGRKVVDSSVITNLYAVESGAGVAWAWAILGVLVAAAVAILIAGLGGNGNFADNLVDTWNTIALTVRGWFDGWTN</sequence>
<evidence type="ECO:0000256" key="2">
    <source>
        <dbReference type="ARBA" id="ARBA00022741"/>
    </source>
</evidence>
<name>A0A9X8WJ80_9CORY</name>
<dbReference type="InterPro" id="IPR022215">
    <property type="entry name" value="SteA-like_C"/>
</dbReference>
<dbReference type="SUPFAM" id="SSF63999">
    <property type="entry name" value="Thiamin pyrophosphokinase, catalytic domain"/>
    <property type="match status" value="1"/>
</dbReference>
<evidence type="ECO:0000259" key="7">
    <source>
        <dbReference type="Pfam" id="PF12555"/>
    </source>
</evidence>
<keyword evidence="2" id="KW-0547">Nucleotide-binding</keyword>
<organism evidence="8 9">
    <name type="scientific">Corynebacterium afermentans</name>
    <dbReference type="NCBI Taxonomy" id="38286"/>
    <lineage>
        <taxon>Bacteria</taxon>
        <taxon>Bacillati</taxon>
        <taxon>Actinomycetota</taxon>
        <taxon>Actinomycetes</taxon>
        <taxon>Mycobacteriales</taxon>
        <taxon>Corynebacteriaceae</taxon>
        <taxon>Corynebacterium</taxon>
    </lineage>
</organism>
<dbReference type="Pfam" id="PF12555">
    <property type="entry name" value="SteA-like_C"/>
    <property type="match status" value="1"/>
</dbReference>
<keyword evidence="3" id="KW-0418">Kinase</keyword>
<protein>
    <submittedName>
        <fullName evidence="8">Uncharacterized membrane-anchored protein</fullName>
    </submittedName>
</protein>
<feature type="transmembrane region" description="Helical" evidence="6">
    <location>
        <begin position="362"/>
        <end position="383"/>
    </location>
</feature>
<keyword evidence="9" id="KW-1185">Reference proteome</keyword>
<dbReference type="GO" id="GO:0005524">
    <property type="term" value="F:ATP binding"/>
    <property type="evidence" value="ECO:0007669"/>
    <property type="project" value="UniProtKB-KW"/>
</dbReference>
<accession>A0A9X8WJ80</accession>
<evidence type="ECO:0000256" key="6">
    <source>
        <dbReference type="SAM" id="Phobius"/>
    </source>
</evidence>
<dbReference type="InterPro" id="IPR036759">
    <property type="entry name" value="TPK_catalytic_sf"/>
</dbReference>
<feature type="region of interest" description="Disordered" evidence="5">
    <location>
        <begin position="1"/>
        <end position="23"/>
    </location>
</feature>
<keyword evidence="6" id="KW-0812">Transmembrane</keyword>
<comment type="caution">
    <text evidence="8">The sequence shown here is derived from an EMBL/GenBank/DDBJ whole genome shotgun (WGS) entry which is preliminary data.</text>
</comment>
<keyword evidence="4" id="KW-0067">ATP-binding</keyword>
<gene>
    <name evidence="8" type="ORF">SAMN05421802_12428</name>
</gene>
<dbReference type="GO" id="GO:0004788">
    <property type="term" value="F:thiamine diphosphokinase activity"/>
    <property type="evidence" value="ECO:0007669"/>
    <property type="project" value="InterPro"/>
</dbReference>
<dbReference type="Proteomes" id="UP000185547">
    <property type="component" value="Unassembled WGS sequence"/>
</dbReference>
<dbReference type="EMBL" id="FTMH01000024">
    <property type="protein sequence ID" value="SIQ68147.1"/>
    <property type="molecule type" value="Genomic_DNA"/>
</dbReference>
<proteinExistence type="predicted"/>
<evidence type="ECO:0000313" key="9">
    <source>
        <dbReference type="Proteomes" id="UP000185547"/>
    </source>
</evidence>